<dbReference type="Pfam" id="PF12099">
    <property type="entry name" value="DUF3575"/>
    <property type="match status" value="1"/>
</dbReference>
<protein>
    <submittedName>
        <fullName evidence="2">DUF3575 domain-containing protein</fullName>
    </submittedName>
</protein>
<name>A0A3E5B889_9BACE</name>
<dbReference type="SUPFAM" id="SSF103515">
    <property type="entry name" value="Autotransporter"/>
    <property type="match status" value="1"/>
</dbReference>
<comment type="caution">
    <text evidence="2">The sequence shown here is derived from an EMBL/GenBank/DDBJ whole genome shotgun (WGS) entry which is preliminary data.</text>
</comment>
<dbReference type="InterPro" id="IPR036709">
    <property type="entry name" value="Autotransporte_beta_dom_sf"/>
</dbReference>
<proteinExistence type="predicted"/>
<keyword evidence="1" id="KW-0732">Signal</keyword>
<feature type="chain" id="PRO_5017753828" evidence="1">
    <location>
        <begin position="25"/>
        <end position="197"/>
    </location>
</feature>
<reference evidence="2 3" key="1">
    <citation type="submission" date="2018-08" db="EMBL/GenBank/DDBJ databases">
        <title>A genome reference for cultivated species of the human gut microbiota.</title>
        <authorList>
            <person name="Zou Y."/>
            <person name="Xue W."/>
            <person name="Luo G."/>
        </authorList>
    </citation>
    <scope>NUCLEOTIDE SEQUENCE [LARGE SCALE GENOMIC DNA]</scope>
    <source>
        <strain evidence="2 3">OM05-15BH</strain>
    </source>
</reference>
<evidence type="ECO:0000313" key="2">
    <source>
        <dbReference type="EMBL" id="RGN33766.1"/>
    </source>
</evidence>
<gene>
    <name evidence="2" type="ORF">DXB65_14865</name>
</gene>
<accession>A0A3E5B889</accession>
<dbReference type="RefSeq" id="WP_117724709.1">
    <property type="nucleotide sequence ID" value="NZ_QSUL01000010.1"/>
</dbReference>
<organism evidence="2 3">
    <name type="scientific">Bacteroides oleiciplenus</name>
    <dbReference type="NCBI Taxonomy" id="626931"/>
    <lineage>
        <taxon>Bacteria</taxon>
        <taxon>Pseudomonadati</taxon>
        <taxon>Bacteroidota</taxon>
        <taxon>Bacteroidia</taxon>
        <taxon>Bacteroidales</taxon>
        <taxon>Bacteroidaceae</taxon>
        <taxon>Bacteroides</taxon>
    </lineage>
</organism>
<dbReference type="EMBL" id="QSUL01000010">
    <property type="protein sequence ID" value="RGN33766.1"/>
    <property type="molecule type" value="Genomic_DNA"/>
</dbReference>
<feature type="signal peptide" evidence="1">
    <location>
        <begin position="1"/>
        <end position="24"/>
    </location>
</feature>
<evidence type="ECO:0000313" key="3">
    <source>
        <dbReference type="Proteomes" id="UP000260983"/>
    </source>
</evidence>
<dbReference type="AlphaFoldDB" id="A0A3E5B889"/>
<sequence length="197" mass="22391">MKLLQLITCTLLALLPLNSRNAQAQEAAPRIALSSNLLSWATLAPNLGVEVYIGKEFSIAADGSYGMWNYSHTHGSIQTWSVGGEARYWLQARQYGFRRTYIGLSVRGGEYDQYDSSDGHSGEALLTGLTVGYRFILHGNWFFDAGLGLGYIHTRYDRYFRNKRFETYELNGERTRNLFGLTNLHASVVYRFPTKKR</sequence>
<dbReference type="InterPro" id="IPR021958">
    <property type="entry name" value="DUF3575"/>
</dbReference>
<evidence type="ECO:0000256" key="1">
    <source>
        <dbReference type="SAM" id="SignalP"/>
    </source>
</evidence>
<dbReference type="Proteomes" id="UP000260983">
    <property type="component" value="Unassembled WGS sequence"/>
</dbReference>